<accession>A0A2G5HN73</accession>
<evidence type="ECO:0000313" key="2">
    <source>
        <dbReference type="EMBL" id="PIA93652.1"/>
    </source>
</evidence>
<keyword evidence="1" id="KW-0732">Signal</keyword>
<dbReference type="Proteomes" id="UP001302367">
    <property type="component" value="Chromosome 4"/>
</dbReference>
<sequence length="135" mass="14193">MKSPVFAIAALATLTAAMEGSMFVAVHKRDVGFSPMNLGMRLRRDDGISCVDQNFCDTQTSCGVGEQSICDPKSKKCTCKITNGGAACDATGGDGSSWYTDSKGNVCCEFPCDPKDGDPKCKDANTANQEKADCA</sequence>
<dbReference type="EMBL" id="LKMD01000105">
    <property type="protein sequence ID" value="PIA93652.1"/>
    <property type="molecule type" value="Genomic_DNA"/>
</dbReference>
<dbReference type="OrthoDB" id="3645747at2759"/>
<keyword evidence="5" id="KW-1185">Reference proteome</keyword>
<feature type="signal peptide" evidence="1">
    <location>
        <begin position="1"/>
        <end position="17"/>
    </location>
</feature>
<gene>
    <name evidence="2" type="ORF">CB0940_05074</name>
    <name evidence="3" type="ORF">RHO25_007008</name>
</gene>
<protein>
    <submittedName>
        <fullName evidence="2">Uncharacterized protein</fullName>
    </submittedName>
</protein>
<evidence type="ECO:0000256" key="1">
    <source>
        <dbReference type="SAM" id="SignalP"/>
    </source>
</evidence>
<dbReference type="Proteomes" id="UP000230605">
    <property type="component" value="Chromosome 4"/>
</dbReference>
<feature type="chain" id="PRO_5013962547" evidence="1">
    <location>
        <begin position="18"/>
        <end position="135"/>
    </location>
</feature>
<dbReference type="EMBL" id="CP134187">
    <property type="protein sequence ID" value="WPB02374.1"/>
    <property type="molecule type" value="Genomic_DNA"/>
</dbReference>
<name>A0A2G5HN73_CERBT</name>
<evidence type="ECO:0000313" key="5">
    <source>
        <dbReference type="Proteomes" id="UP001302367"/>
    </source>
</evidence>
<reference evidence="3 5" key="2">
    <citation type="submission" date="2023-09" db="EMBL/GenBank/DDBJ databases">
        <title>Complete-Gapless Cercospora beticola genome.</title>
        <authorList>
            <person name="Wyatt N.A."/>
            <person name="Spanner R.E."/>
            <person name="Bolton M.D."/>
        </authorList>
    </citation>
    <scope>NUCLEOTIDE SEQUENCE [LARGE SCALE GENOMIC DNA]</scope>
    <source>
        <strain evidence="3">Cb09-40</strain>
    </source>
</reference>
<proteinExistence type="predicted"/>
<organism evidence="2 4">
    <name type="scientific">Cercospora beticola</name>
    <name type="common">Sugarbeet leaf spot fungus</name>
    <dbReference type="NCBI Taxonomy" id="122368"/>
    <lineage>
        <taxon>Eukaryota</taxon>
        <taxon>Fungi</taxon>
        <taxon>Dikarya</taxon>
        <taxon>Ascomycota</taxon>
        <taxon>Pezizomycotina</taxon>
        <taxon>Dothideomycetes</taxon>
        <taxon>Dothideomycetidae</taxon>
        <taxon>Mycosphaerellales</taxon>
        <taxon>Mycosphaerellaceae</taxon>
        <taxon>Cercospora</taxon>
    </lineage>
</organism>
<reference evidence="2 4" key="1">
    <citation type="submission" date="2015-10" db="EMBL/GenBank/DDBJ databases">
        <title>The cercosporin biosynthetic gene cluster was horizontally transferred to several fungal lineages and shown to be expanded in Cercospora beticola based on microsynteny with recipient genomes.</title>
        <authorList>
            <person name="De Jonge R."/>
            <person name="Ebert M.K."/>
            <person name="Suttle J.C."/>
            <person name="Jurick Ii W.M."/>
            <person name="Secor G.A."/>
            <person name="Thomma B.P."/>
            <person name="Van De Peer Y."/>
            <person name="Bolton M.D."/>
        </authorList>
    </citation>
    <scope>NUCLEOTIDE SEQUENCE [LARGE SCALE GENOMIC DNA]</scope>
    <source>
        <strain evidence="2 4">09-40</strain>
    </source>
</reference>
<dbReference type="AlphaFoldDB" id="A0A2G5HN73"/>
<evidence type="ECO:0000313" key="3">
    <source>
        <dbReference type="EMBL" id="WPB02374.1"/>
    </source>
</evidence>
<evidence type="ECO:0000313" key="4">
    <source>
        <dbReference type="Proteomes" id="UP000230605"/>
    </source>
</evidence>